<dbReference type="GO" id="GO:0004553">
    <property type="term" value="F:hydrolase activity, hydrolyzing O-glycosyl compounds"/>
    <property type="evidence" value="ECO:0007669"/>
    <property type="project" value="InterPro"/>
</dbReference>
<keyword evidence="2" id="KW-0326">Glycosidase</keyword>
<accession>A0A654M9V4</accession>
<evidence type="ECO:0000313" key="6">
    <source>
        <dbReference type="Proteomes" id="UP000058925"/>
    </source>
</evidence>
<dbReference type="InterPro" id="IPR001547">
    <property type="entry name" value="Glyco_hydro_5"/>
</dbReference>
<feature type="transmembrane region" description="Helical" evidence="3">
    <location>
        <begin position="12"/>
        <end position="34"/>
    </location>
</feature>
<feature type="transmembrane region" description="Helical" evidence="3">
    <location>
        <begin position="76"/>
        <end position="96"/>
    </location>
</feature>
<dbReference type="Proteomes" id="UP000058925">
    <property type="component" value="Chromosome"/>
</dbReference>
<keyword evidence="1 5" id="KW-0378">Hydrolase</keyword>
<dbReference type="EMBL" id="CP012850">
    <property type="protein sequence ID" value="ALI36272.1"/>
    <property type="molecule type" value="Genomic_DNA"/>
</dbReference>
<keyword evidence="6" id="KW-1185">Reference proteome</keyword>
<dbReference type="PANTHER" id="PTHR31308">
    <property type="match status" value="1"/>
</dbReference>
<feature type="transmembrane region" description="Helical" evidence="3">
    <location>
        <begin position="40"/>
        <end position="56"/>
    </location>
</feature>
<organism evidence="5 6">
    <name type="scientific">Candidatus Nitrosocosmicus oleophilus</name>
    <dbReference type="NCBI Taxonomy" id="1353260"/>
    <lineage>
        <taxon>Archaea</taxon>
        <taxon>Nitrososphaerota</taxon>
        <taxon>Nitrososphaeria</taxon>
        <taxon>Nitrososphaerales</taxon>
        <taxon>Nitrososphaeraceae</taxon>
        <taxon>Candidatus Nitrosocosmicus</taxon>
    </lineage>
</organism>
<dbReference type="Gene3D" id="2.60.40.1180">
    <property type="entry name" value="Golgi alpha-mannosidase II"/>
    <property type="match status" value="1"/>
</dbReference>
<proteinExistence type="predicted"/>
<dbReference type="Pfam" id="PF03729">
    <property type="entry name" value="DUF308"/>
    <property type="match status" value="1"/>
</dbReference>
<evidence type="ECO:0000256" key="3">
    <source>
        <dbReference type="SAM" id="Phobius"/>
    </source>
</evidence>
<dbReference type="InterPro" id="IPR013780">
    <property type="entry name" value="Glyco_hydro_b"/>
</dbReference>
<dbReference type="Pfam" id="PF00150">
    <property type="entry name" value="Cellulase"/>
    <property type="match status" value="1"/>
</dbReference>
<dbReference type="AlphaFoldDB" id="A0A654M9V4"/>
<dbReference type="KEGG" id="taa:NMY3_02071"/>
<feature type="domain" description="Glycoside hydrolase family 5" evidence="4">
    <location>
        <begin position="275"/>
        <end position="633"/>
    </location>
</feature>
<dbReference type="SUPFAM" id="SSF51445">
    <property type="entry name" value="(Trans)glycosidases"/>
    <property type="match status" value="1"/>
</dbReference>
<evidence type="ECO:0000259" key="4">
    <source>
        <dbReference type="Pfam" id="PF00150"/>
    </source>
</evidence>
<protein>
    <submittedName>
        <fullName evidence="5">Cellulase (Glycosyl hydrolase family 5)</fullName>
    </submittedName>
</protein>
<feature type="transmembrane region" description="Helical" evidence="3">
    <location>
        <begin position="102"/>
        <end position="120"/>
    </location>
</feature>
<keyword evidence="3" id="KW-0472">Membrane</keyword>
<keyword evidence="3" id="KW-1133">Transmembrane helix</keyword>
<dbReference type="PANTHER" id="PTHR31308:SF3">
    <property type="entry name" value="ENDOGLYCOCERAMIDASE"/>
    <property type="match status" value="1"/>
</dbReference>
<sequence length="783" mass="89353">MHRPTPALRHSFFWIFQIIVGTICLILSGVVVFYGTHTAAGAYIWLFLAGIGLMMLGAERLISGLTSKGVKKRSRLINIGIGLGLIIYIGSGFFFPEFATKYLILFLGFGLLANGAIRIVKSLKKKKEEGYDYEAMLLGILITSLSILVIVSEKFGLALLLIMTAIALAVSGIQVILAGIRSRKQAAKSQTNSDNLVTKEASDNESVMPLPKDVKGFWKDGSWFRDEHGRYTIFRGVNFGGRSKLPPYLPISPLEVKELSKLDLDDEIHSVKPGLDLLKTSGFNVARLLVSWKALESKPNSDLNDLSEEGKEYLSFLNRIIKELYKRNIYVILDFHQDVANEIYGGDGFPDWTIAVDEEHPKPALTQIPPPPDKKWQIKYMTNKSLKHTFKSFWENDLTNKDEGLVHYPVRTHLEKTIELTVKHLQWLNNGNTHPAILGVEPFNEPHPGLIPKEEFEQKYLMDFYRDVNSNIGKVDQNLFIFIEPRVDWTFPAEGSPMAYGAAPLEIKQSFNMNFIKKVMADKKTVEMKLLTYLPKDPSSISNFDSNGVLSFHFYDPMAVASSFVPIPESIYTYKKQFPEMFRQLHNAAIERGFIPFLTEFGAFQEGEQVREYLNLQYDQIDALLLNSTIWNYDLYNTEELKDNWNLENYSLLGPERRPRNMDVVARPYPMRSSAKPYALFFDVDSKYAAIVLKGKVVSEKPTVIFIPFDTHYTPEFTVWATSSNEIKWDKDNQLLYWQPSNDLQFNYLIVAKGKIDQLDMKNLPKKISEMANNVTFTTFNFK</sequence>
<keyword evidence="3" id="KW-0812">Transmembrane</keyword>
<gene>
    <name evidence="5" type="ORF">NMY3_02071</name>
</gene>
<feature type="transmembrane region" description="Helical" evidence="3">
    <location>
        <begin position="157"/>
        <end position="180"/>
    </location>
</feature>
<dbReference type="GO" id="GO:0000272">
    <property type="term" value="P:polysaccharide catabolic process"/>
    <property type="evidence" value="ECO:0007669"/>
    <property type="project" value="InterPro"/>
</dbReference>
<feature type="transmembrane region" description="Helical" evidence="3">
    <location>
        <begin position="132"/>
        <end position="151"/>
    </location>
</feature>
<evidence type="ECO:0000313" key="5">
    <source>
        <dbReference type="EMBL" id="ALI36272.1"/>
    </source>
</evidence>
<evidence type="ECO:0000256" key="1">
    <source>
        <dbReference type="ARBA" id="ARBA00022801"/>
    </source>
</evidence>
<dbReference type="Gene3D" id="3.20.20.80">
    <property type="entry name" value="Glycosidases"/>
    <property type="match status" value="1"/>
</dbReference>
<dbReference type="InterPro" id="IPR017853">
    <property type="entry name" value="GH"/>
</dbReference>
<dbReference type="InterPro" id="IPR052066">
    <property type="entry name" value="Glycosphingolipid_Hydrolases"/>
</dbReference>
<evidence type="ECO:0000256" key="2">
    <source>
        <dbReference type="ARBA" id="ARBA00023295"/>
    </source>
</evidence>
<reference evidence="6" key="1">
    <citation type="submission" date="2015-10" db="EMBL/GenBank/DDBJ databases">
        <title>Niche specialization of a soil ammonia-oxidizing archaeon, Candidatus Nitrosocosmicus oleophilus.</title>
        <authorList>
            <person name="Jung M.-Y."/>
            <person name="Rhee S.-K."/>
        </authorList>
    </citation>
    <scope>NUCLEOTIDE SEQUENCE [LARGE SCALE GENOMIC DNA]</scope>
    <source>
        <strain evidence="6">MY3</strain>
    </source>
</reference>
<dbReference type="InterPro" id="IPR005325">
    <property type="entry name" value="DUF308_memb"/>
</dbReference>
<name>A0A654M9V4_9ARCH</name>